<evidence type="ECO:0000256" key="4">
    <source>
        <dbReference type="ARBA" id="ARBA00022989"/>
    </source>
</evidence>
<dbReference type="InterPro" id="IPR007794">
    <property type="entry name" value="Rib_rcpt_KP"/>
</dbReference>
<keyword evidence="3" id="KW-0256">Endoplasmic reticulum</keyword>
<sequence length="903" mass="101475">MDVYDPQTLGVVVFGGFMVISAIGIFLVSTFSMKETSYEEALAKQRKELEKTNQHKIEKKKKEKPVEKKGKAKKKEEKPNGKIPEQQLPQEATDSSKDVVLEPAVVPEPVTPVEPPIAVVSVPPQEKEKPAPSPKEKRKKEKKVAKEVPVVAVPPVGTQQSAPVVSSVPAKKNEALPAHEEQKHDGPVKKKAASKKKSEPAPADSDGPLYLPYKTLVSSISSMVFSEGEAQQLIEILSEKAGIVQDTWHTATQKGDPVTALKRQLEEKEKQLAAEQEDVSAARNKLRELSKELAAERAKAVASESKLKEQLVAREREITAVQARMQASYQDHVNETQQLQGKIRTLQEQLENGPNTQLARLQQENSILRDALNQATSQTESKQNAELAKLRQECNKLMKELSEKSEVLQQEEQQKKSWEIKAVASEKQLEQLQASQREVEATLQKRLDEVSDELRKTQASYKSLLADAEKSKGQQQSIAELQAKLLSSEAELKSKLSELDSVKGKLQDASSENTKLLERIKSIEALLEAGQMREAEKDRDLQAANEAEMKQMQLRLQEKTDQLSSLEREAAELREAMEQQKTKNNDLREKNWKAMEALATVEKACEEKLLAATKAKEELAQQLDTFQTRTKETLLSALPEVTVSSQQDYDTWLQEFKEKTVNVLKQHISTTEPVDSALKLKEAEEAQSTLQAECEQYRAILAETEGMLRDLQKSVEEEEQVWKAKLTVSEEELQKSQLQLKSLEDMVEKLKAELQSTDQLKEYISLLEAQLENHLQTASSERQNYTKEVEDLRQLLSESQEQLEAAKTETQKQSKELALVRQQLGEMKSHVQDGEVVGSRAELSDPTPFELKTQLEQNEALVEKEQALRQKLVLELEEAQSFSRGAPGVIKWPKHGDTGVTQP</sequence>
<feature type="coiled-coil region" evidence="6">
    <location>
        <begin position="258"/>
        <end position="629"/>
    </location>
</feature>
<evidence type="ECO:0000256" key="1">
    <source>
        <dbReference type="ARBA" id="ARBA00004389"/>
    </source>
</evidence>
<dbReference type="GO" id="GO:0015031">
    <property type="term" value="P:protein transport"/>
    <property type="evidence" value="ECO:0007669"/>
    <property type="project" value="InterPro"/>
</dbReference>
<reference evidence="10" key="1">
    <citation type="submission" date="2025-08" db="UniProtKB">
        <authorList>
            <consortium name="Ensembl"/>
        </authorList>
    </citation>
    <scope>IDENTIFICATION</scope>
</reference>
<dbReference type="InterPro" id="IPR040248">
    <property type="entry name" value="RRBP1"/>
</dbReference>
<feature type="compositionally biased region" description="Low complexity" evidence="7">
    <location>
        <begin position="147"/>
        <end position="156"/>
    </location>
</feature>
<dbReference type="Pfam" id="PF05104">
    <property type="entry name" value="Rib_recp_KP_reg"/>
    <property type="match status" value="2"/>
</dbReference>
<evidence type="ECO:0000256" key="3">
    <source>
        <dbReference type="ARBA" id="ARBA00022824"/>
    </source>
</evidence>
<feature type="region of interest" description="Disordered" evidence="7">
    <location>
        <begin position="48"/>
        <end position="210"/>
    </location>
</feature>
<feature type="domain" description="Ribosome receptor lysine/proline rich" evidence="9">
    <location>
        <begin position="33"/>
        <end position="166"/>
    </location>
</feature>
<keyword evidence="6" id="KW-0175">Coiled coil</keyword>
<evidence type="ECO:0000313" key="10">
    <source>
        <dbReference type="Ensembl" id="ENSACDP00005002668.1"/>
    </source>
</evidence>
<name>A0A8B9DB77_ANSCY</name>
<dbReference type="Ensembl" id="ENSACDT00005003171.1">
    <property type="protein sequence ID" value="ENSACDP00005002668.1"/>
    <property type="gene ID" value="ENSACDG00005001873.1"/>
</dbReference>
<evidence type="ECO:0000313" key="11">
    <source>
        <dbReference type="Proteomes" id="UP000694521"/>
    </source>
</evidence>
<accession>A0A8B9DB77</accession>
<dbReference type="GO" id="GO:0005789">
    <property type="term" value="C:endoplasmic reticulum membrane"/>
    <property type="evidence" value="ECO:0007669"/>
    <property type="project" value="UniProtKB-SubCell"/>
</dbReference>
<keyword evidence="5 8" id="KW-0472">Membrane</keyword>
<feature type="compositionally biased region" description="Basic and acidic residues" evidence="7">
    <location>
        <begin position="171"/>
        <end position="188"/>
    </location>
</feature>
<keyword evidence="2 8" id="KW-0812">Transmembrane</keyword>
<keyword evidence="11" id="KW-1185">Reference proteome</keyword>
<comment type="subcellular location">
    <subcellularLocation>
        <location evidence="1">Endoplasmic reticulum membrane</location>
        <topology evidence="1">Single-pass membrane protein</topology>
    </subcellularLocation>
</comment>
<protein>
    <submittedName>
        <fullName evidence="10">Ribosome binding protein 1</fullName>
    </submittedName>
</protein>
<feature type="coiled-coil region" evidence="6">
    <location>
        <begin position="680"/>
        <end position="823"/>
    </location>
</feature>
<evidence type="ECO:0000259" key="9">
    <source>
        <dbReference type="Pfam" id="PF05104"/>
    </source>
</evidence>
<evidence type="ECO:0000256" key="5">
    <source>
        <dbReference type="ARBA" id="ARBA00023136"/>
    </source>
</evidence>
<dbReference type="PANTHER" id="PTHR18939:SF4">
    <property type="entry name" value="RIBOSOME-BINDING PROTEIN 1"/>
    <property type="match status" value="1"/>
</dbReference>
<organism evidence="10 11">
    <name type="scientific">Anser cygnoides</name>
    <name type="common">Swan goose</name>
    <dbReference type="NCBI Taxonomy" id="8845"/>
    <lineage>
        <taxon>Eukaryota</taxon>
        <taxon>Metazoa</taxon>
        <taxon>Chordata</taxon>
        <taxon>Craniata</taxon>
        <taxon>Vertebrata</taxon>
        <taxon>Euteleostomi</taxon>
        <taxon>Archelosauria</taxon>
        <taxon>Archosauria</taxon>
        <taxon>Dinosauria</taxon>
        <taxon>Saurischia</taxon>
        <taxon>Theropoda</taxon>
        <taxon>Coelurosauria</taxon>
        <taxon>Aves</taxon>
        <taxon>Neognathae</taxon>
        <taxon>Galloanserae</taxon>
        <taxon>Anseriformes</taxon>
        <taxon>Anatidae</taxon>
        <taxon>Anserinae</taxon>
        <taxon>Anser</taxon>
    </lineage>
</organism>
<dbReference type="AlphaFoldDB" id="A0A8B9DB77"/>
<evidence type="ECO:0000256" key="2">
    <source>
        <dbReference type="ARBA" id="ARBA00022692"/>
    </source>
</evidence>
<reference evidence="10" key="2">
    <citation type="submission" date="2025-09" db="UniProtKB">
        <authorList>
            <consortium name="Ensembl"/>
        </authorList>
    </citation>
    <scope>IDENTIFICATION</scope>
</reference>
<feature type="transmembrane region" description="Helical" evidence="8">
    <location>
        <begin position="6"/>
        <end position="28"/>
    </location>
</feature>
<evidence type="ECO:0000256" key="6">
    <source>
        <dbReference type="SAM" id="Coils"/>
    </source>
</evidence>
<evidence type="ECO:0000256" key="7">
    <source>
        <dbReference type="SAM" id="MobiDB-lite"/>
    </source>
</evidence>
<dbReference type="Gene3D" id="1.10.287.1490">
    <property type="match status" value="1"/>
</dbReference>
<dbReference type="PANTHER" id="PTHR18939">
    <property type="entry name" value="RIBOSOME BINDING PROTEIN-1"/>
    <property type="match status" value="1"/>
</dbReference>
<gene>
    <name evidence="10" type="primary">RRBP1</name>
</gene>
<evidence type="ECO:0000256" key="8">
    <source>
        <dbReference type="SAM" id="Phobius"/>
    </source>
</evidence>
<proteinExistence type="predicted"/>
<feature type="compositionally biased region" description="Basic and acidic residues" evidence="7">
    <location>
        <begin position="64"/>
        <end position="80"/>
    </location>
</feature>
<dbReference type="Proteomes" id="UP000694521">
    <property type="component" value="Unplaced"/>
</dbReference>
<keyword evidence="4 8" id="KW-1133">Transmembrane helix</keyword>
<feature type="domain" description="Ribosome receptor lysine/proline rich" evidence="9">
    <location>
        <begin position="794"/>
        <end position="888"/>
    </location>
</feature>